<dbReference type="AlphaFoldDB" id="A0A517WD85"/>
<dbReference type="InterPro" id="IPR015002">
    <property type="entry name" value="T6SS_Tdi1_C"/>
</dbReference>
<dbReference type="EMBL" id="CP036347">
    <property type="protein sequence ID" value="QDU03194.1"/>
    <property type="molecule type" value="Genomic_DNA"/>
</dbReference>
<gene>
    <name evidence="2" type="ORF">V6x_29060</name>
</gene>
<dbReference type="Pfam" id="PF08906">
    <property type="entry name" value="T6SS_Tdi1_C"/>
    <property type="match status" value="1"/>
</dbReference>
<protein>
    <recommendedName>
        <fullName evidence="1">T6SS immunity protein Tdi1 C-terminal domain-containing protein</fullName>
    </recommendedName>
</protein>
<reference evidence="2 3" key="1">
    <citation type="submission" date="2019-02" db="EMBL/GenBank/DDBJ databases">
        <title>Deep-cultivation of Planctomycetes and their phenomic and genomic characterization uncovers novel biology.</title>
        <authorList>
            <person name="Wiegand S."/>
            <person name="Jogler M."/>
            <person name="Boedeker C."/>
            <person name="Pinto D."/>
            <person name="Vollmers J."/>
            <person name="Rivas-Marin E."/>
            <person name="Kohn T."/>
            <person name="Peeters S.H."/>
            <person name="Heuer A."/>
            <person name="Rast P."/>
            <person name="Oberbeckmann S."/>
            <person name="Bunk B."/>
            <person name="Jeske O."/>
            <person name="Meyerdierks A."/>
            <person name="Storesund J.E."/>
            <person name="Kallscheuer N."/>
            <person name="Luecker S."/>
            <person name="Lage O.M."/>
            <person name="Pohl T."/>
            <person name="Merkel B.J."/>
            <person name="Hornburger P."/>
            <person name="Mueller R.-W."/>
            <person name="Bruemmer F."/>
            <person name="Labrenz M."/>
            <person name="Spormann A.M."/>
            <person name="Op den Camp H."/>
            <person name="Overmann J."/>
            <person name="Amann R."/>
            <person name="Jetten M.S.M."/>
            <person name="Mascher T."/>
            <person name="Medema M.H."/>
            <person name="Devos D.P."/>
            <person name="Kaster A.-K."/>
            <person name="Ovreas L."/>
            <person name="Rohde M."/>
            <person name="Galperin M.Y."/>
            <person name="Jogler C."/>
        </authorList>
    </citation>
    <scope>NUCLEOTIDE SEQUENCE [LARGE SCALE GENOMIC DNA]</scope>
    <source>
        <strain evidence="2 3">V6</strain>
    </source>
</reference>
<evidence type="ECO:0000313" key="2">
    <source>
        <dbReference type="EMBL" id="QDU03194.1"/>
    </source>
</evidence>
<feature type="domain" description="T6SS immunity protein Tdi1 C-terminal" evidence="1">
    <location>
        <begin position="67"/>
        <end position="140"/>
    </location>
</feature>
<dbReference type="RefSeq" id="WP_145040824.1">
    <property type="nucleotide sequence ID" value="NZ_CP036347.1"/>
</dbReference>
<sequence>MALTLNDLTINLDQVDCKVLLDDWTWAMPESMQAVLVTAMGDVFAQGESGAIYFADMVEGNITPVAEDSSEFEILLQDPDFVTDLFFPARVLELREAGVTLEPGQVYGHQTPLVLSGEDELDNIEPIDVAVHVSVHGQIHEQVKDLPPGTVITDIEFEEEA</sequence>
<dbReference type="Proteomes" id="UP000320722">
    <property type="component" value="Chromosome"/>
</dbReference>
<evidence type="ECO:0000313" key="3">
    <source>
        <dbReference type="Proteomes" id="UP000320722"/>
    </source>
</evidence>
<accession>A0A517WD85</accession>
<name>A0A517WD85_9PLAN</name>
<proteinExistence type="predicted"/>
<evidence type="ECO:0000259" key="1">
    <source>
        <dbReference type="Pfam" id="PF08906"/>
    </source>
</evidence>
<organism evidence="2 3">
    <name type="scientific">Gimesia chilikensis</name>
    <dbReference type="NCBI Taxonomy" id="2605989"/>
    <lineage>
        <taxon>Bacteria</taxon>
        <taxon>Pseudomonadati</taxon>
        <taxon>Planctomycetota</taxon>
        <taxon>Planctomycetia</taxon>
        <taxon>Planctomycetales</taxon>
        <taxon>Planctomycetaceae</taxon>
        <taxon>Gimesia</taxon>
    </lineage>
</organism>